<sequence length="393" mass="40262">MGSIMINGVEFPAVRIDELPAIASPAIGGAAGPVMLGGQAGRLTPDQIKDYLNGLGGIASEDDVAAALLATFGAGIGGMWRNGVMPTLDLDFTSRNGAPFKGNLTRSSVGGYVRNSSGAMVPTANSEPLVDFGADGKPLGTGFFGPYTQLLLNSGALSTQNVTTTAQSYTLSFWGTGSVTLSGSATGTLVGTGTDNRVSLTVTATAGALTLTVSGTVTRAMLTAGNVVYPYVESAGATVARNLDSMLIGGADFADFCNPNEGTVFAEFMVPSSSSGGYILSLSDGGSINLSLVRTSANLISVQSSSGWAATVIGPAITPTAMMRAALSYKAGEVRLGVNGVATYVDTSITLQAMTTLYIGRTQAGTQHPNGYIRRLTYWPKALTQAQLEDMTR</sequence>
<dbReference type="Gene3D" id="2.60.120.200">
    <property type="match status" value="1"/>
</dbReference>
<dbReference type="InterPro" id="IPR013320">
    <property type="entry name" value="ConA-like_dom_sf"/>
</dbReference>
<gene>
    <name evidence="1" type="ORF">ACFQ33_10425</name>
</gene>
<accession>A0ABW3YWK2</accession>
<dbReference type="EMBL" id="JBHTNF010000005">
    <property type="protein sequence ID" value="MFD1328306.1"/>
    <property type="molecule type" value="Genomic_DNA"/>
</dbReference>
<protein>
    <submittedName>
        <fullName evidence="1">LamG-like jellyroll fold domain-containing protein</fullName>
    </submittedName>
</protein>
<dbReference type="SUPFAM" id="SSF49899">
    <property type="entry name" value="Concanavalin A-like lectins/glucanases"/>
    <property type="match status" value="1"/>
</dbReference>
<keyword evidence="2" id="KW-1185">Reference proteome</keyword>
<proteinExistence type="predicted"/>
<evidence type="ECO:0000313" key="1">
    <source>
        <dbReference type="EMBL" id="MFD1328306.1"/>
    </source>
</evidence>
<dbReference type="RefSeq" id="WP_374838504.1">
    <property type="nucleotide sequence ID" value="NZ_JBHEEW010000007.1"/>
</dbReference>
<evidence type="ECO:0000313" key="2">
    <source>
        <dbReference type="Proteomes" id="UP001597173"/>
    </source>
</evidence>
<name>A0ABW3YWK2_MYCRA</name>
<comment type="caution">
    <text evidence="1">The sequence shown here is derived from an EMBL/GenBank/DDBJ whole genome shotgun (WGS) entry which is preliminary data.</text>
</comment>
<dbReference type="Pfam" id="PF13385">
    <property type="entry name" value="Laminin_G_3"/>
    <property type="match status" value="1"/>
</dbReference>
<dbReference type="Proteomes" id="UP001597173">
    <property type="component" value="Unassembled WGS sequence"/>
</dbReference>
<reference evidence="2" key="1">
    <citation type="journal article" date="2019" name="Int. J. Syst. Evol. Microbiol.">
        <title>The Global Catalogue of Microorganisms (GCM) 10K type strain sequencing project: providing services to taxonomists for standard genome sequencing and annotation.</title>
        <authorList>
            <consortium name="The Broad Institute Genomics Platform"/>
            <consortium name="The Broad Institute Genome Sequencing Center for Infectious Disease"/>
            <person name="Wu L."/>
            <person name="Ma J."/>
        </authorList>
    </citation>
    <scope>NUCLEOTIDE SEQUENCE [LARGE SCALE GENOMIC DNA]</scope>
    <source>
        <strain evidence="2">CCUG 55609</strain>
    </source>
</reference>
<organism evidence="1 2">
    <name type="scientific">Mycoplana ramosa</name>
    <name type="common">Mycoplana bullata</name>
    <dbReference type="NCBI Taxonomy" id="40837"/>
    <lineage>
        <taxon>Bacteria</taxon>
        <taxon>Pseudomonadati</taxon>
        <taxon>Pseudomonadota</taxon>
        <taxon>Alphaproteobacteria</taxon>
        <taxon>Hyphomicrobiales</taxon>
        <taxon>Rhizobiaceae</taxon>
        <taxon>Mycoplana</taxon>
    </lineage>
</organism>